<name>A0A9D1YXC6_9MICO</name>
<evidence type="ECO:0000313" key="9">
    <source>
        <dbReference type="Proteomes" id="UP000824005"/>
    </source>
</evidence>
<reference evidence="8" key="2">
    <citation type="submission" date="2021-04" db="EMBL/GenBank/DDBJ databases">
        <authorList>
            <person name="Gilroy R."/>
        </authorList>
    </citation>
    <scope>NUCLEOTIDE SEQUENCE</scope>
    <source>
        <strain evidence="8">ChiGjej1B1-98</strain>
    </source>
</reference>
<protein>
    <submittedName>
        <fullName evidence="8">Cytochrome c biogenesis protein CcsA</fullName>
    </submittedName>
</protein>
<dbReference type="InterPro" id="IPR002541">
    <property type="entry name" value="Cyt_c_assembly"/>
</dbReference>
<dbReference type="PANTHER" id="PTHR30071:SF1">
    <property type="entry name" value="CYTOCHROME B_B6 PROTEIN-RELATED"/>
    <property type="match status" value="1"/>
</dbReference>
<evidence type="ECO:0000256" key="4">
    <source>
        <dbReference type="ARBA" id="ARBA00022989"/>
    </source>
</evidence>
<dbReference type="GO" id="GO:0005886">
    <property type="term" value="C:plasma membrane"/>
    <property type="evidence" value="ECO:0007669"/>
    <property type="project" value="TreeGrafter"/>
</dbReference>
<evidence type="ECO:0000259" key="7">
    <source>
        <dbReference type="Pfam" id="PF01578"/>
    </source>
</evidence>
<evidence type="ECO:0000313" key="8">
    <source>
        <dbReference type="EMBL" id="HIY67026.1"/>
    </source>
</evidence>
<dbReference type="PANTHER" id="PTHR30071">
    <property type="entry name" value="HEME EXPORTER PROTEIN C"/>
    <property type="match status" value="1"/>
</dbReference>
<comment type="subcellular location">
    <subcellularLocation>
        <location evidence="1">Membrane</location>
        <topology evidence="1">Multi-pass membrane protein</topology>
    </subcellularLocation>
</comment>
<dbReference type="InterPro" id="IPR045062">
    <property type="entry name" value="Cyt_c_biogenesis_CcsA/CcmC"/>
</dbReference>
<evidence type="ECO:0000256" key="2">
    <source>
        <dbReference type="ARBA" id="ARBA00022692"/>
    </source>
</evidence>
<keyword evidence="4 6" id="KW-1133">Transmembrane helix</keyword>
<keyword evidence="5 6" id="KW-0472">Membrane</keyword>
<evidence type="ECO:0000256" key="5">
    <source>
        <dbReference type="ARBA" id="ARBA00023136"/>
    </source>
</evidence>
<dbReference type="AlphaFoldDB" id="A0A9D1YXC6"/>
<evidence type="ECO:0000256" key="6">
    <source>
        <dbReference type="SAM" id="Phobius"/>
    </source>
</evidence>
<dbReference type="Pfam" id="PF01578">
    <property type="entry name" value="Cytochrom_C_asm"/>
    <property type="match status" value="1"/>
</dbReference>
<keyword evidence="3" id="KW-0201">Cytochrome c-type biogenesis</keyword>
<feature type="non-terminal residue" evidence="8">
    <location>
        <position position="1"/>
    </location>
</feature>
<accession>A0A9D1YXC6</accession>
<evidence type="ECO:0000256" key="1">
    <source>
        <dbReference type="ARBA" id="ARBA00004141"/>
    </source>
</evidence>
<organism evidence="8 9">
    <name type="scientific">Candidatus Agrococcus pullicola</name>
    <dbReference type="NCBI Taxonomy" id="2838429"/>
    <lineage>
        <taxon>Bacteria</taxon>
        <taxon>Bacillati</taxon>
        <taxon>Actinomycetota</taxon>
        <taxon>Actinomycetes</taxon>
        <taxon>Micrococcales</taxon>
        <taxon>Microbacteriaceae</taxon>
        <taxon>Agrococcus</taxon>
    </lineage>
</organism>
<feature type="transmembrane region" description="Helical" evidence="6">
    <location>
        <begin position="39"/>
        <end position="60"/>
    </location>
</feature>
<comment type="caution">
    <text evidence="8">The sequence shown here is derived from an EMBL/GenBank/DDBJ whole genome shotgun (WGS) entry which is preliminary data.</text>
</comment>
<dbReference type="EMBL" id="DXDC01000369">
    <property type="protein sequence ID" value="HIY67026.1"/>
    <property type="molecule type" value="Genomic_DNA"/>
</dbReference>
<feature type="domain" description="Cytochrome c assembly protein" evidence="7">
    <location>
        <begin position="1"/>
        <end position="64"/>
    </location>
</feature>
<evidence type="ECO:0000256" key="3">
    <source>
        <dbReference type="ARBA" id="ARBA00022748"/>
    </source>
</evidence>
<keyword evidence="2 6" id="KW-0812">Transmembrane</keyword>
<dbReference type="Proteomes" id="UP000824005">
    <property type="component" value="Unassembled WGS sequence"/>
</dbReference>
<reference evidence="8" key="1">
    <citation type="journal article" date="2021" name="PeerJ">
        <title>Extensive microbial diversity within the chicken gut microbiome revealed by metagenomics and culture.</title>
        <authorList>
            <person name="Gilroy R."/>
            <person name="Ravi A."/>
            <person name="Getino M."/>
            <person name="Pursley I."/>
            <person name="Horton D.L."/>
            <person name="Alikhan N.F."/>
            <person name="Baker D."/>
            <person name="Gharbi K."/>
            <person name="Hall N."/>
            <person name="Watson M."/>
            <person name="Adriaenssens E.M."/>
            <person name="Foster-Nyarko E."/>
            <person name="Jarju S."/>
            <person name="Secka A."/>
            <person name="Antonio M."/>
            <person name="Oren A."/>
            <person name="Chaudhuri R.R."/>
            <person name="La Ragione R."/>
            <person name="Hildebrand F."/>
            <person name="Pallen M.J."/>
        </authorList>
    </citation>
    <scope>NUCLEOTIDE SEQUENCE</scope>
    <source>
        <strain evidence="8">ChiGjej1B1-98</strain>
    </source>
</reference>
<gene>
    <name evidence="8" type="primary">ccsA</name>
    <name evidence="8" type="ORF">H9830_12215</name>
</gene>
<sequence>WGRYWGWDTKEVWTFIIWVVYAGYLHARSTRGWRGTASAVLNLIGFGTILFNYAVVNVYFEGLHAYSGL</sequence>
<dbReference type="GO" id="GO:0017004">
    <property type="term" value="P:cytochrome complex assembly"/>
    <property type="evidence" value="ECO:0007669"/>
    <property type="project" value="UniProtKB-KW"/>
</dbReference>
<dbReference type="GO" id="GO:0020037">
    <property type="term" value="F:heme binding"/>
    <property type="evidence" value="ECO:0007669"/>
    <property type="project" value="InterPro"/>
</dbReference>
<proteinExistence type="predicted"/>